<organism evidence="7 8">
    <name type="scientific">Terrimonas ginsenosidimutans</name>
    <dbReference type="NCBI Taxonomy" id="2908004"/>
    <lineage>
        <taxon>Bacteria</taxon>
        <taxon>Pseudomonadati</taxon>
        <taxon>Bacteroidota</taxon>
        <taxon>Chitinophagia</taxon>
        <taxon>Chitinophagales</taxon>
        <taxon>Chitinophagaceae</taxon>
        <taxon>Terrimonas</taxon>
    </lineage>
</organism>
<dbReference type="InterPro" id="IPR020095">
    <property type="entry name" value="PsdUridine_synth_TruA_C"/>
</dbReference>
<feature type="active site" description="Nucleophile" evidence="4">
    <location>
        <position position="52"/>
    </location>
</feature>
<comment type="caution">
    <text evidence="4">Lacks conserved residue(s) required for the propagation of feature annotation.</text>
</comment>
<gene>
    <name evidence="4 7" type="primary">truA</name>
    <name evidence="7" type="ORF">LZZ85_27960</name>
</gene>
<comment type="subunit">
    <text evidence="4">Homodimer.</text>
</comment>
<evidence type="ECO:0000256" key="1">
    <source>
        <dbReference type="ARBA" id="ARBA00009375"/>
    </source>
</evidence>
<comment type="similarity">
    <text evidence="1 4 5">Belongs to the tRNA pseudouridine synthase TruA family.</text>
</comment>
<feature type="domain" description="Pseudouridine synthase I TruA alpha/beta" evidence="6">
    <location>
        <begin position="9"/>
        <end position="103"/>
    </location>
</feature>
<dbReference type="Pfam" id="PF01416">
    <property type="entry name" value="PseudoU_synth_1"/>
    <property type="match status" value="2"/>
</dbReference>
<keyword evidence="3 4" id="KW-0413">Isomerase</keyword>
<keyword evidence="8" id="KW-1185">Reference proteome</keyword>
<sequence>MPRYFLELAYKGQQYSGFQSQKNANSIQAEVEKALETLYRQPIELTGSSRTDAGVHALQNYFHFDFDGEFHPQWQYKLNAILPKDIVLKNLTLVSPDAHCRFDALSREYKYFIYRKKDPFLDDRAYYFPYQLNWQAMQEAAGVLKEYQDFTSFSKRNTQVKTFQCRILESEWIEEGECLVYHVRADRFLRGMVRALTSTMLKLGRGKMDLQGFRNIIEAKDCTKASFAVPAHGLFLVRVEYPDLLVKS</sequence>
<dbReference type="InterPro" id="IPR020097">
    <property type="entry name" value="PsdUridine_synth_TruA_a/b_dom"/>
</dbReference>
<comment type="function">
    <text evidence="4">Formation of pseudouridine at positions 38, 39 and 40 in the anticodon stem and loop of transfer RNAs.</text>
</comment>
<dbReference type="PANTHER" id="PTHR11142:SF0">
    <property type="entry name" value="TRNA PSEUDOURIDINE SYNTHASE-LIKE 1"/>
    <property type="match status" value="1"/>
</dbReference>
<reference evidence="7" key="1">
    <citation type="submission" date="2022-01" db="EMBL/GenBank/DDBJ databases">
        <authorList>
            <person name="Jo J.-H."/>
            <person name="Im W.-T."/>
        </authorList>
    </citation>
    <scope>NUCLEOTIDE SEQUENCE</scope>
    <source>
        <strain evidence="7">NA20</strain>
    </source>
</reference>
<dbReference type="InterPro" id="IPR020094">
    <property type="entry name" value="TruA/RsuA/RluB/E/F_N"/>
</dbReference>
<dbReference type="CDD" id="cd02570">
    <property type="entry name" value="PseudoU_synth_EcTruA"/>
    <property type="match status" value="1"/>
</dbReference>
<proteinExistence type="inferred from homology"/>
<accession>A0ABS9L0Q9</accession>
<dbReference type="NCBIfam" id="TIGR00071">
    <property type="entry name" value="hisT_truA"/>
    <property type="match status" value="1"/>
</dbReference>
<dbReference type="PANTHER" id="PTHR11142">
    <property type="entry name" value="PSEUDOURIDYLATE SYNTHASE"/>
    <property type="match status" value="1"/>
</dbReference>
<comment type="caution">
    <text evidence="7">The sequence shown here is derived from an EMBL/GenBank/DDBJ whole genome shotgun (WGS) entry which is preliminary data.</text>
</comment>
<dbReference type="EMBL" id="JAKLTR010000038">
    <property type="protein sequence ID" value="MCG2618168.1"/>
    <property type="molecule type" value="Genomic_DNA"/>
</dbReference>
<dbReference type="GO" id="GO:0160147">
    <property type="term" value="F:tRNA pseudouridine(38-40) synthase activity"/>
    <property type="evidence" value="ECO:0007669"/>
    <property type="project" value="UniProtKB-EC"/>
</dbReference>
<evidence type="ECO:0000256" key="2">
    <source>
        <dbReference type="ARBA" id="ARBA00022694"/>
    </source>
</evidence>
<dbReference type="Proteomes" id="UP001165367">
    <property type="component" value="Unassembled WGS sequence"/>
</dbReference>
<comment type="catalytic activity">
    <reaction evidence="4 5">
        <text>uridine(38/39/40) in tRNA = pseudouridine(38/39/40) in tRNA</text>
        <dbReference type="Rhea" id="RHEA:22376"/>
        <dbReference type="Rhea" id="RHEA-COMP:10085"/>
        <dbReference type="Rhea" id="RHEA-COMP:10087"/>
        <dbReference type="ChEBI" id="CHEBI:65314"/>
        <dbReference type="ChEBI" id="CHEBI:65315"/>
        <dbReference type="EC" id="5.4.99.12"/>
    </reaction>
</comment>
<dbReference type="HAMAP" id="MF_00171">
    <property type="entry name" value="TruA"/>
    <property type="match status" value="1"/>
</dbReference>
<dbReference type="EC" id="5.4.99.12" evidence="4"/>
<evidence type="ECO:0000259" key="6">
    <source>
        <dbReference type="Pfam" id="PF01416"/>
    </source>
</evidence>
<evidence type="ECO:0000256" key="4">
    <source>
        <dbReference type="HAMAP-Rule" id="MF_00171"/>
    </source>
</evidence>
<dbReference type="InterPro" id="IPR020103">
    <property type="entry name" value="PsdUridine_synth_cat_dom_sf"/>
</dbReference>
<feature type="domain" description="Pseudouridine synthase I TruA alpha/beta" evidence="6">
    <location>
        <begin position="148"/>
        <end position="242"/>
    </location>
</feature>
<dbReference type="RefSeq" id="WP_237877395.1">
    <property type="nucleotide sequence ID" value="NZ_JAKLTR010000038.1"/>
</dbReference>
<keyword evidence="2 4" id="KW-0819">tRNA processing</keyword>
<dbReference type="SUPFAM" id="SSF55120">
    <property type="entry name" value="Pseudouridine synthase"/>
    <property type="match status" value="1"/>
</dbReference>
<feature type="binding site" evidence="4">
    <location>
        <position position="109"/>
    </location>
    <ligand>
        <name>substrate</name>
    </ligand>
</feature>
<evidence type="ECO:0000313" key="8">
    <source>
        <dbReference type="Proteomes" id="UP001165367"/>
    </source>
</evidence>
<dbReference type="PIRSF" id="PIRSF001430">
    <property type="entry name" value="tRNA_psdUrid_synth"/>
    <property type="match status" value="1"/>
</dbReference>
<name>A0ABS9L0Q9_9BACT</name>
<protein>
    <recommendedName>
        <fullName evidence="4">tRNA pseudouridine synthase A</fullName>
        <ecNumber evidence="4">5.4.99.12</ecNumber>
    </recommendedName>
    <alternativeName>
        <fullName evidence="4">tRNA pseudouridine(38-40) synthase</fullName>
    </alternativeName>
    <alternativeName>
        <fullName evidence="4">tRNA pseudouridylate synthase I</fullName>
    </alternativeName>
    <alternativeName>
        <fullName evidence="4">tRNA-uridine isomerase I</fullName>
    </alternativeName>
</protein>
<dbReference type="Gene3D" id="3.30.70.660">
    <property type="entry name" value="Pseudouridine synthase I, catalytic domain, C-terminal subdomain"/>
    <property type="match status" value="1"/>
</dbReference>
<evidence type="ECO:0000256" key="5">
    <source>
        <dbReference type="RuleBase" id="RU003792"/>
    </source>
</evidence>
<evidence type="ECO:0000256" key="3">
    <source>
        <dbReference type="ARBA" id="ARBA00023235"/>
    </source>
</evidence>
<dbReference type="InterPro" id="IPR001406">
    <property type="entry name" value="PsdUridine_synth_TruA"/>
</dbReference>
<evidence type="ECO:0000313" key="7">
    <source>
        <dbReference type="EMBL" id="MCG2618168.1"/>
    </source>
</evidence>
<dbReference type="Gene3D" id="3.30.70.580">
    <property type="entry name" value="Pseudouridine synthase I, catalytic domain, N-terminal subdomain"/>
    <property type="match status" value="1"/>
</dbReference>